<dbReference type="Gene3D" id="3.40.50.1820">
    <property type="entry name" value="alpha/beta hydrolase"/>
    <property type="match status" value="1"/>
</dbReference>
<dbReference type="Pfam" id="PF00561">
    <property type="entry name" value="Abhydrolase_1"/>
    <property type="match status" value="1"/>
</dbReference>
<dbReference type="OrthoDB" id="63519at2"/>
<dbReference type="SUPFAM" id="SSF53474">
    <property type="entry name" value="alpha/beta-Hydrolases"/>
    <property type="match status" value="1"/>
</dbReference>
<name>A0A2S9QMM6_9MICO</name>
<comment type="caution">
    <text evidence="2">The sequence shown here is derived from an EMBL/GenBank/DDBJ whole genome shotgun (WGS) entry which is preliminary data.</text>
</comment>
<reference evidence="2 3" key="1">
    <citation type="journal article" date="2017" name="New Microbes New Infect">
        <title>Genome sequence of 'Leucobacter massiliensis' sp. nov. isolated from human pharynx after travel to the 2014 Hajj.</title>
        <authorList>
            <person name="Leangapichart T."/>
            <person name="Gautret P."/>
            <person name="Nguyen T.T."/>
            <person name="Armstrong N."/>
            <person name="Rolain J.M."/>
        </authorList>
    </citation>
    <scope>NUCLEOTIDE SEQUENCE [LARGE SCALE GENOMIC DNA]</scope>
    <source>
        <strain evidence="2 3">122RC15</strain>
    </source>
</reference>
<dbReference type="GO" id="GO:0016787">
    <property type="term" value="F:hydrolase activity"/>
    <property type="evidence" value="ECO:0007669"/>
    <property type="project" value="UniProtKB-KW"/>
</dbReference>
<proteinExistence type="predicted"/>
<gene>
    <name evidence="2" type="ORF">B4915_08065</name>
</gene>
<dbReference type="Proteomes" id="UP000238650">
    <property type="component" value="Unassembled WGS sequence"/>
</dbReference>
<keyword evidence="2" id="KW-0378">Hydrolase</keyword>
<evidence type="ECO:0000313" key="2">
    <source>
        <dbReference type="EMBL" id="PRI10840.1"/>
    </source>
</evidence>
<protein>
    <submittedName>
        <fullName evidence="2">Alpha/beta hydrolase</fullName>
    </submittedName>
</protein>
<sequence>MSHEQSQHDDEFRFLAGDAERVGHAGALPRIERVRAEAREGRWLSGLRFSPAAGAPGLVALHGAGLNAHSFDPLLLALGLPALALDLPGHGRSDWRGDADYAPGRLAPDVTLALETLAPAPVTLLGHSLGGLTAALVAAQRPETVERLILVDITPGVSPAGDAGAIAEFITGQRDYGSVGEIVDRAIAFGIGSDRAALTRGVSLNTRRRADGRLEWTHHLAHLEGLPSAASGDPLPFAPVWDALTALAGRSVPLALIRAASGMLGESHEAEWRERLPGAPVRTVAGPHNLHEANPRGLAAAVRELIG</sequence>
<feature type="domain" description="AB hydrolase-1" evidence="1">
    <location>
        <begin position="58"/>
        <end position="164"/>
    </location>
</feature>
<dbReference type="AlphaFoldDB" id="A0A2S9QMM6"/>
<dbReference type="InterPro" id="IPR029058">
    <property type="entry name" value="AB_hydrolase_fold"/>
</dbReference>
<dbReference type="InterPro" id="IPR050228">
    <property type="entry name" value="Carboxylesterase_BioH"/>
</dbReference>
<dbReference type="PANTHER" id="PTHR43194">
    <property type="entry name" value="HYDROLASE ALPHA/BETA FOLD FAMILY"/>
    <property type="match status" value="1"/>
</dbReference>
<dbReference type="PANTHER" id="PTHR43194:SF2">
    <property type="entry name" value="PEROXISOMAL MEMBRANE PROTEIN LPX1"/>
    <property type="match status" value="1"/>
</dbReference>
<accession>A0A2S9QMM6</accession>
<dbReference type="RefSeq" id="WP_105805301.1">
    <property type="nucleotide sequence ID" value="NZ_MWZD01000017.1"/>
</dbReference>
<organism evidence="2 3">
    <name type="scientific">Leucobacter massiliensis</name>
    <dbReference type="NCBI Taxonomy" id="1686285"/>
    <lineage>
        <taxon>Bacteria</taxon>
        <taxon>Bacillati</taxon>
        <taxon>Actinomycetota</taxon>
        <taxon>Actinomycetes</taxon>
        <taxon>Micrococcales</taxon>
        <taxon>Microbacteriaceae</taxon>
        <taxon>Leucobacter</taxon>
    </lineage>
</organism>
<dbReference type="EMBL" id="MWZD01000017">
    <property type="protein sequence ID" value="PRI10840.1"/>
    <property type="molecule type" value="Genomic_DNA"/>
</dbReference>
<keyword evidence="3" id="KW-1185">Reference proteome</keyword>
<evidence type="ECO:0000313" key="3">
    <source>
        <dbReference type="Proteomes" id="UP000238650"/>
    </source>
</evidence>
<evidence type="ECO:0000259" key="1">
    <source>
        <dbReference type="Pfam" id="PF00561"/>
    </source>
</evidence>
<dbReference type="InterPro" id="IPR000073">
    <property type="entry name" value="AB_hydrolase_1"/>
</dbReference>
<dbReference type="PRINTS" id="PR00111">
    <property type="entry name" value="ABHYDROLASE"/>
</dbReference>